<sequence length="168" mass="17331">MTLYAPSGGVAVLLLQQLLALLESVAASSSSSSSSIETGERGECMLRSSGSVCSGSSLLMCTICCGVRDRLVARRSIAEAASAFAPSPAGSGPKLSGSVRPGNLWCSSMPGGVGIFVSRSSDRSLDSDPPHTDLAWSDSWSPLAAGLTAGVGGLGRPHLWCSRWCRRR</sequence>
<dbReference type="EnsemblMetazoa" id="ACOM041097-RA">
    <property type="protein sequence ID" value="ACOM041097-PA.1"/>
    <property type="gene ID" value="ACOM041097"/>
</dbReference>
<protein>
    <recommendedName>
        <fullName evidence="3">Secreted protein</fullName>
    </recommendedName>
</protein>
<evidence type="ECO:0000313" key="2">
    <source>
        <dbReference type="EnsemblMetazoa" id="ACOM041097-PA.1"/>
    </source>
</evidence>
<proteinExistence type="predicted"/>
<keyword evidence="1" id="KW-0732">Signal</keyword>
<evidence type="ECO:0000256" key="1">
    <source>
        <dbReference type="SAM" id="SignalP"/>
    </source>
</evidence>
<feature type="signal peptide" evidence="1">
    <location>
        <begin position="1"/>
        <end position="27"/>
    </location>
</feature>
<organism evidence="2">
    <name type="scientific">Anopheles coluzzii</name>
    <name type="common">African malaria mosquito</name>
    <dbReference type="NCBI Taxonomy" id="1518534"/>
    <lineage>
        <taxon>Eukaryota</taxon>
        <taxon>Metazoa</taxon>
        <taxon>Ecdysozoa</taxon>
        <taxon>Arthropoda</taxon>
        <taxon>Hexapoda</taxon>
        <taxon>Insecta</taxon>
        <taxon>Pterygota</taxon>
        <taxon>Neoptera</taxon>
        <taxon>Endopterygota</taxon>
        <taxon>Diptera</taxon>
        <taxon>Nematocera</taxon>
        <taxon>Culicoidea</taxon>
        <taxon>Culicidae</taxon>
        <taxon>Anophelinae</taxon>
        <taxon>Anopheles</taxon>
    </lineage>
</organism>
<reference evidence="2" key="1">
    <citation type="submission" date="2022-08" db="UniProtKB">
        <authorList>
            <consortium name="EnsemblMetazoa"/>
        </authorList>
    </citation>
    <scope>IDENTIFICATION</scope>
</reference>
<name>A0A8W7Q0Y0_ANOCL</name>
<dbReference type="Proteomes" id="UP000075882">
    <property type="component" value="Unassembled WGS sequence"/>
</dbReference>
<accession>A0A8W7Q0Y0</accession>
<dbReference type="AlphaFoldDB" id="A0A8W7Q0Y0"/>
<feature type="chain" id="PRO_5036498990" description="Secreted protein" evidence="1">
    <location>
        <begin position="28"/>
        <end position="168"/>
    </location>
</feature>
<evidence type="ECO:0008006" key="3">
    <source>
        <dbReference type="Google" id="ProtNLM"/>
    </source>
</evidence>